<dbReference type="PANTHER" id="PTHR35011:SF10">
    <property type="entry name" value="TRAP TRANSPORTER SMALL PERMEASE PROTEIN"/>
    <property type="match status" value="1"/>
</dbReference>
<dbReference type="InterPro" id="IPR055348">
    <property type="entry name" value="DctQ"/>
</dbReference>
<evidence type="ECO:0000259" key="10">
    <source>
        <dbReference type="Pfam" id="PF04290"/>
    </source>
</evidence>
<proteinExistence type="inferred from homology"/>
<evidence type="ECO:0000256" key="4">
    <source>
        <dbReference type="ARBA" id="ARBA00022519"/>
    </source>
</evidence>
<name>A0ABZ0HGD0_TRISK</name>
<keyword evidence="3" id="KW-1003">Cell membrane</keyword>
<comment type="subunit">
    <text evidence="9">The complex comprises the extracytoplasmic solute receptor protein and the two transmembrane proteins.</text>
</comment>
<dbReference type="PANTHER" id="PTHR35011">
    <property type="entry name" value="2,3-DIKETO-L-GULONATE TRAP TRANSPORTER SMALL PERMEASE PROTEIN YIAM"/>
    <property type="match status" value="1"/>
</dbReference>
<feature type="transmembrane region" description="Helical" evidence="9">
    <location>
        <begin position="145"/>
        <end position="163"/>
    </location>
</feature>
<gene>
    <name evidence="11" type="ORF">R1T40_03715</name>
</gene>
<evidence type="ECO:0000256" key="1">
    <source>
        <dbReference type="ARBA" id="ARBA00004429"/>
    </source>
</evidence>
<evidence type="ECO:0000256" key="3">
    <source>
        <dbReference type="ARBA" id="ARBA00022475"/>
    </source>
</evidence>
<evidence type="ECO:0000256" key="6">
    <source>
        <dbReference type="ARBA" id="ARBA00022989"/>
    </source>
</evidence>
<dbReference type="EMBL" id="CP136704">
    <property type="protein sequence ID" value="WOI33863.1"/>
    <property type="molecule type" value="Genomic_DNA"/>
</dbReference>
<keyword evidence="2 9" id="KW-0813">Transport</keyword>
<feature type="transmembrane region" description="Helical" evidence="9">
    <location>
        <begin position="102"/>
        <end position="125"/>
    </location>
</feature>
<comment type="function">
    <text evidence="9">Part of the tripartite ATP-independent periplasmic (TRAP) transport system.</text>
</comment>
<sequence length="179" mass="19047">MAGAASGRSAVVPMMNFNRCFGALTTGLAVLAAAILAAITLVIPLNVFLRNLGLPVIYGALDVIEYGLMAIAFLGAPWVLRLDAHVQVDLVTRGLPPRGARVAAILTCLLGAITCAALGWAGLQALMQSYARGSMVRTAFTFPEWWTLTVLPLSMLLCMIEFLRKIFQPSEDSAPLTGL</sequence>
<feature type="domain" description="Tripartite ATP-independent periplasmic transporters DctQ component" evidence="10">
    <location>
        <begin position="39"/>
        <end position="168"/>
    </location>
</feature>
<keyword evidence="4 9" id="KW-0997">Cell inner membrane</keyword>
<reference evidence="11 12" key="1">
    <citation type="submission" date="2023-10" db="EMBL/GenBank/DDBJ databases">
        <title>Eight complete genome sequences of bacteria isolated from laboratory stock of Giant Kelp gametophytes.</title>
        <authorList>
            <person name="Tolentino B."/>
            <person name="Nuzhdin S."/>
        </authorList>
    </citation>
    <scope>NUCLEOTIDE SEQUENCE [LARGE SCALE GENOMIC DNA]</scope>
    <source>
        <strain evidence="11 12">LC.270.F.C4</strain>
    </source>
</reference>
<evidence type="ECO:0000313" key="11">
    <source>
        <dbReference type="EMBL" id="WOI33863.1"/>
    </source>
</evidence>
<evidence type="ECO:0000313" key="12">
    <source>
        <dbReference type="Proteomes" id="UP001302666"/>
    </source>
</evidence>
<accession>A0ABZ0HGD0</accession>
<evidence type="ECO:0000256" key="2">
    <source>
        <dbReference type="ARBA" id="ARBA00022448"/>
    </source>
</evidence>
<organism evidence="11 12">
    <name type="scientific">Tritonibacter scottomollicae</name>
    <name type="common">Epibacterium scottomollicae</name>
    <dbReference type="NCBI Taxonomy" id="483013"/>
    <lineage>
        <taxon>Bacteria</taxon>
        <taxon>Pseudomonadati</taxon>
        <taxon>Pseudomonadota</taxon>
        <taxon>Alphaproteobacteria</taxon>
        <taxon>Rhodobacterales</taxon>
        <taxon>Paracoccaceae</taxon>
        <taxon>Tritonibacter</taxon>
    </lineage>
</organism>
<keyword evidence="12" id="KW-1185">Reference proteome</keyword>
<dbReference type="Proteomes" id="UP001302666">
    <property type="component" value="Chromosome"/>
</dbReference>
<evidence type="ECO:0000256" key="5">
    <source>
        <dbReference type="ARBA" id="ARBA00022692"/>
    </source>
</evidence>
<keyword evidence="6 9" id="KW-1133">Transmembrane helix</keyword>
<feature type="transmembrane region" description="Helical" evidence="9">
    <location>
        <begin position="63"/>
        <end position="82"/>
    </location>
</feature>
<evidence type="ECO:0000256" key="8">
    <source>
        <dbReference type="ARBA" id="ARBA00038436"/>
    </source>
</evidence>
<keyword evidence="7 9" id="KW-0472">Membrane</keyword>
<comment type="similarity">
    <text evidence="8 9">Belongs to the TRAP transporter small permease family.</text>
</comment>
<protein>
    <recommendedName>
        <fullName evidence="9">TRAP transporter small permease protein</fullName>
    </recommendedName>
</protein>
<evidence type="ECO:0000256" key="7">
    <source>
        <dbReference type="ARBA" id="ARBA00023136"/>
    </source>
</evidence>
<dbReference type="Pfam" id="PF04290">
    <property type="entry name" value="DctQ"/>
    <property type="match status" value="1"/>
</dbReference>
<dbReference type="InterPro" id="IPR007387">
    <property type="entry name" value="TRAP_DctQ"/>
</dbReference>
<evidence type="ECO:0000256" key="9">
    <source>
        <dbReference type="RuleBase" id="RU369079"/>
    </source>
</evidence>
<keyword evidence="5 9" id="KW-0812">Transmembrane</keyword>
<feature type="transmembrane region" description="Helical" evidence="9">
    <location>
        <begin position="21"/>
        <end position="43"/>
    </location>
</feature>
<comment type="subcellular location">
    <subcellularLocation>
        <location evidence="1 9">Cell inner membrane</location>
        <topology evidence="1 9">Multi-pass membrane protein</topology>
    </subcellularLocation>
</comment>